<sequence length="103" mass="12130">MYLYYYLNEEGRRVYTLKKEPIFRRATDHQATLRLAAHPKAGKRQPLAFEPTDFRRKVRLLNEAKFWYFAFAWGAFVCTVLQLSNARPPYKPEAVAIDEDDDG</sequence>
<evidence type="ECO:0000256" key="1">
    <source>
        <dbReference type="SAM" id="Phobius"/>
    </source>
</evidence>
<reference evidence="3" key="1">
    <citation type="submission" date="2019-12" db="UniProtKB">
        <authorList>
            <consortium name="WormBaseParasite"/>
        </authorList>
    </citation>
    <scope>IDENTIFICATION</scope>
</reference>
<name>A0A5S6QXT9_TRIMR</name>
<evidence type="ECO:0000313" key="3">
    <source>
        <dbReference type="WBParaSite" id="TMUE_3000011953.1"/>
    </source>
</evidence>
<evidence type="ECO:0000313" key="2">
    <source>
        <dbReference type="Proteomes" id="UP000046395"/>
    </source>
</evidence>
<feature type="transmembrane region" description="Helical" evidence="1">
    <location>
        <begin position="66"/>
        <end position="84"/>
    </location>
</feature>
<proteinExistence type="predicted"/>
<keyword evidence="1" id="KW-1133">Transmembrane helix</keyword>
<dbReference type="Gene3D" id="4.10.80.300">
    <property type="match status" value="1"/>
</dbReference>
<dbReference type="AlphaFoldDB" id="A0A5S6QXT9"/>
<organism evidence="2 3">
    <name type="scientific">Trichuris muris</name>
    <name type="common">Mouse whipworm</name>
    <dbReference type="NCBI Taxonomy" id="70415"/>
    <lineage>
        <taxon>Eukaryota</taxon>
        <taxon>Metazoa</taxon>
        <taxon>Ecdysozoa</taxon>
        <taxon>Nematoda</taxon>
        <taxon>Enoplea</taxon>
        <taxon>Dorylaimia</taxon>
        <taxon>Trichinellida</taxon>
        <taxon>Trichuridae</taxon>
        <taxon>Trichuris</taxon>
    </lineage>
</organism>
<keyword evidence="1" id="KW-0812">Transmembrane</keyword>
<protein>
    <submittedName>
        <fullName evidence="3">Nucleolar protein 10</fullName>
    </submittedName>
</protein>
<keyword evidence="2" id="KW-1185">Reference proteome</keyword>
<dbReference type="Proteomes" id="UP000046395">
    <property type="component" value="Unassembled WGS sequence"/>
</dbReference>
<accession>A0A5S6QXT9</accession>
<keyword evidence="1" id="KW-0472">Membrane</keyword>
<dbReference type="WBParaSite" id="TMUE_3000011953.1">
    <property type="protein sequence ID" value="TMUE_3000011953.1"/>
    <property type="gene ID" value="WBGene00292791"/>
</dbReference>